<dbReference type="InterPro" id="IPR008936">
    <property type="entry name" value="Rho_GTPase_activation_prot"/>
</dbReference>
<dbReference type="SUPFAM" id="SSF48350">
    <property type="entry name" value="GTPase activation domain, GAP"/>
    <property type="match status" value="1"/>
</dbReference>
<evidence type="ECO:0000313" key="3">
    <source>
        <dbReference type="EMBL" id="RNA32075.1"/>
    </source>
</evidence>
<keyword evidence="1" id="KW-0343">GTPase activation</keyword>
<comment type="caution">
    <text evidence="3">The sequence shown here is derived from an EMBL/GenBank/DDBJ whole genome shotgun (WGS) entry which is preliminary data.</text>
</comment>
<organism evidence="3 4">
    <name type="scientific">Brachionus plicatilis</name>
    <name type="common">Marine rotifer</name>
    <name type="synonym">Brachionus muelleri</name>
    <dbReference type="NCBI Taxonomy" id="10195"/>
    <lineage>
        <taxon>Eukaryota</taxon>
        <taxon>Metazoa</taxon>
        <taxon>Spiralia</taxon>
        <taxon>Gnathifera</taxon>
        <taxon>Rotifera</taxon>
        <taxon>Eurotatoria</taxon>
        <taxon>Monogononta</taxon>
        <taxon>Pseudotrocha</taxon>
        <taxon>Ploima</taxon>
        <taxon>Brachionidae</taxon>
        <taxon>Brachionus</taxon>
    </lineage>
</organism>
<dbReference type="PROSITE" id="PS50238">
    <property type="entry name" value="RHOGAP"/>
    <property type="match status" value="1"/>
</dbReference>
<dbReference type="Proteomes" id="UP000276133">
    <property type="component" value="Unassembled WGS sequence"/>
</dbReference>
<dbReference type="Gene3D" id="1.10.555.10">
    <property type="entry name" value="Rho GTPase activation protein"/>
    <property type="match status" value="1"/>
</dbReference>
<dbReference type="SMART" id="SM00324">
    <property type="entry name" value="RhoGAP"/>
    <property type="match status" value="1"/>
</dbReference>
<sequence length="218" mass="25342">MLNFILILFHIYFNIQIRKIMLKLQQNSDIWQIYCIKQPKTSIDLLMESVKSANVEDKIIEIHDVVQQLPPPHYRTLAYLMKHLHNLAEFAGETNMNTKNLAIVWAPNLLKSKEMDSKDCMQYDMLHSITLQANIAEFLIANADTIFNDKFASLVRRRDLNGSIKSNNGSKNYRPISVCYNNKLITLEEAQDKYKQVGPSDMPKYHTVIEMPEKPKKL</sequence>
<evidence type="ECO:0000259" key="2">
    <source>
        <dbReference type="PROSITE" id="PS50238"/>
    </source>
</evidence>
<proteinExistence type="predicted"/>
<dbReference type="OrthoDB" id="79452at2759"/>
<dbReference type="GO" id="GO:0007264">
    <property type="term" value="P:small GTPase-mediated signal transduction"/>
    <property type="evidence" value="ECO:0007669"/>
    <property type="project" value="TreeGrafter"/>
</dbReference>
<gene>
    <name evidence="3" type="ORF">BpHYR1_035362</name>
</gene>
<accession>A0A3M7S8T8</accession>
<dbReference type="PANTHER" id="PTHR15729:SF10">
    <property type="entry name" value="GTPASE-ACTIVATING PROTEIN CDGAPR"/>
    <property type="match status" value="1"/>
</dbReference>
<feature type="domain" description="Rho-GAP" evidence="2">
    <location>
        <begin position="1"/>
        <end position="147"/>
    </location>
</feature>
<dbReference type="Pfam" id="PF00620">
    <property type="entry name" value="RhoGAP"/>
    <property type="match status" value="1"/>
</dbReference>
<dbReference type="InterPro" id="IPR051576">
    <property type="entry name" value="PX-Rho_GAP"/>
</dbReference>
<dbReference type="AlphaFoldDB" id="A0A3M7S8T8"/>
<name>A0A3M7S8T8_BRAPC</name>
<protein>
    <submittedName>
        <fullName evidence="3">Rho GTPase-activating 32-like isoform X7</fullName>
    </submittedName>
</protein>
<dbReference type="EMBL" id="REGN01001854">
    <property type="protein sequence ID" value="RNA32075.1"/>
    <property type="molecule type" value="Genomic_DNA"/>
</dbReference>
<keyword evidence="4" id="KW-1185">Reference proteome</keyword>
<evidence type="ECO:0000313" key="4">
    <source>
        <dbReference type="Proteomes" id="UP000276133"/>
    </source>
</evidence>
<evidence type="ECO:0000256" key="1">
    <source>
        <dbReference type="ARBA" id="ARBA00022468"/>
    </source>
</evidence>
<reference evidence="3 4" key="1">
    <citation type="journal article" date="2018" name="Sci. Rep.">
        <title>Genomic signatures of local adaptation to the degree of environmental predictability in rotifers.</title>
        <authorList>
            <person name="Franch-Gras L."/>
            <person name="Hahn C."/>
            <person name="Garcia-Roger E.M."/>
            <person name="Carmona M.J."/>
            <person name="Serra M."/>
            <person name="Gomez A."/>
        </authorList>
    </citation>
    <scope>NUCLEOTIDE SEQUENCE [LARGE SCALE GENOMIC DNA]</scope>
    <source>
        <strain evidence="3">HYR1</strain>
    </source>
</reference>
<dbReference type="PANTHER" id="PTHR15729">
    <property type="entry name" value="CDC42 GTPASE-ACTIVATING PROTEIN"/>
    <property type="match status" value="1"/>
</dbReference>
<dbReference type="STRING" id="10195.A0A3M7S8T8"/>
<dbReference type="GO" id="GO:0005096">
    <property type="term" value="F:GTPase activator activity"/>
    <property type="evidence" value="ECO:0007669"/>
    <property type="project" value="UniProtKB-KW"/>
</dbReference>
<dbReference type="InterPro" id="IPR000198">
    <property type="entry name" value="RhoGAP_dom"/>
</dbReference>